<protein>
    <submittedName>
        <fullName evidence="1">Uncharacterized conserved protein YecE, DUF72 family</fullName>
    </submittedName>
</protein>
<dbReference type="PANTHER" id="PTHR30348">
    <property type="entry name" value="UNCHARACTERIZED PROTEIN YECE"/>
    <property type="match status" value="1"/>
</dbReference>
<organism evidence="1 2">
    <name type="scientific">Thiohalorhabdus denitrificans</name>
    <dbReference type="NCBI Taxonomy" id="381306"/>
    <lineage>
        <taxon>Bacteria</taxon>
        <taxon>Pseudomonadati</taxon>
        <taxon>Pseudomonadota</taxon>
        <taxon>Gammaproteobacteria</taxon>
        <taxon>Thiohalorhabdales</taxon>
        <taxon>Thiohalorhabdaceae</taxon>
        <taxon>Thiohalorhabdus</taxon>
    </lineage>
</organism>
<dbReference type="Gene3D" id="3.20.20.410">
    <property type="entry name" value="Protein of unknown function UPF0759"/>
    <property type="match status" value="1"/>
</dbReference>
<proteinExistence type="predicted"/>
<sequence length="245" mass="27688">MDVRVGTCGFAEAQDRIFRDLDILEVQKTFYQPPRVATARRWRERAGAGFAFAVKAWQLVTHHAGSPTYRRLSEPLDAERRAEAGGLRWNPTTRMAWERTQGIADALAAEAIVVQTPASFRPSAENLDNLRTFFARADRRGRYLVFEPRGPAWTDGLLAELADETGLVHGVDPFLRPPATAGYRYFRLHGRPAYHYRYRYADDELEELAARVEGAAPVRILFNNDAMAGDARRLRRRLNLTGTAG</sequence>
<evidence type="ECO:0000313" key="1">
    <source>
        <dbReference type="EMBL" id="SCX83432.1"/>
    </source>
</evidence>
<dbReference type="InterPro" id="IPR002763">
    <property type="entry name" value="DUF72"/>
</dbReference>
<dbReference type="Proteomes" id="UP000183104">
    <property type="component" value="Unassembled WGS sequence"/>
</dbReference>
<dbReference type="PANTHER" id="PTHR30348:SF4">
    <property type="entry name" value="DUF72 DOMAIN-CONTAINING PROTEIN"/>
    <property type="match status" value="1"/>
</dbReference>
<reference evidence="2" key="1">
    <citation type="submission" date="2016-10" db="EMBL/GenBank/DDBJ databases">
        <authorList>
            <person name="Varghese N."/>
        </authorList>
    </citation>
    <scope>NUCLEOTIDE SEQUENCE [LARGE SCALE GENOMIC DNA]</scope>
    <source>
        <strain evidence="2">HL 19</strain>
    </source>
</reference>
<dbReference type="SUPFAM" id="SSF117396">
    <property type="entry name" value="TM1631-like"/>
    <property type="match status" value="1"/>
</dbReference>
<keyword evidence="2" id="KW-1185">Reference proteome</keyword>
<dbReference type="InterPro" id="IPR036520">
    <property type="entry name" value="UPF0759_sf"/>
</dbReference>
<name>A0A0P9EP32_9GAMM</name>
<dbReference type="EMBL" id="FMUN01000001">
    <property type="protein sequence ID" value="SCX83432.1"/>
    <property type="molecule type" value="Genomic_DNA"/>
</dbReference>
<dbReference type="RefSeq" id="WP_054966262.1">
    <property type="nucleotide sequence ID" value="NZ_FMUN01000001.1"/>
</dbReference>
<dbReference type="STRING" id="381306.AN478_08955"/>
<evidence type="ECO:0000313" key="2">
    <source>
        <dbReference type="Proteomes" id="UP000183104"/>
    </source>
</evidence>
<dbReference type="OrthoDB" id="9780310at2"/>
<gene>
    <name evidence="1" type="ORF">SAMN05661077_0613</name>
</gene>
<dbReference type="AlphaFoldDB" id="A0A0P9EP32"/>
<accession>A0A0P9EP32</accession>
<dbReference type="Pfam" id="PF01904">
    <property type="entry name" value="DUF72"/>
    <property type="match status" value="1"/>
</dbReference>